<organism evidence="1 2">
    <name type="scientific">Saccharata proteae CBS 121410</name>
    <dbReference type="NCBI Taxonomy" id="1314787"/>
    <lineage>
        <taxon>Eukaryota</taxon>
        <taxon>Fungi</taxon>
        <taxon>Dikarya</taxon>
        <taxon>Ascomycota</taxon>
        <taxon>Pezizomycotina</taxon>
        <taxon>Dothideomycetes</taxon>
        <taxon>Dothideomycetes incertae sedis</taxon>
        <taxon>Botryosphaeriales</taxon>
        <taxon>Saccharataceae</taxon>
        <taxon>Saccharata</taxon>
    </lineage>
</organism>
<gene>
    <name evidence="1" type="ORF">K490DRAFT_58309</name>
</gene>
<protein>
    <submittedName>
        <fullName evidence="1">Uncharacterized protein</fullName>
    </submittedName>
</protein>
<name>A0A9P4LW30_9PEZI</name>
<evidence type="ECO:0000313" key="1">
    <source>
        <dbReference type="EMBL" id="KAF2085979.1"/>
    </source>
</evidence>
<proteinExistence type="predicted"/>
<dbReference type="EMBL" id="ML978727">
    <property type="protein sequence ID" value="KAF2085979.1"/>
    <property type="molecule type" value="Genomic_DNA"/>
</dbReference>
<reference evidence="1" key="1">
    <citation type="journal article" date="2020" name="Stud. Mycol.">
        <title>101 Dothideomycetes genomes: a test case for predicting lifestyles and emergence of pathogens.</title>
        <authorList>
            <person name="Haridas S."/>
            <person name="Albert R."/>
            <person name="Binder M."/>
            <person name="Bloem J."/>
            <person name="Labutti K."/>
            <person name="Salamov A."/>
            <person name="Andreopoulos B."/>
            <person name="Baker S."/>
            <person name="Barry K."/>
            <person name="Bills G."/>
            <person name="Bluhm B."/>
            <person name="Cannon C."/>
            <person name="Castanera R."/>
            <person name="Culley D."/>
            <person name="Daum C."/>
            <person name="Ezra D."/>
            <person name="Gonzalez J."/>
            <person name="Henrissat B."/>
            <person name="Kuo A."/>
            <person name="Liang C."/>
            <person name="Lipzen A."/>
            <person name="Lutzoni F."/>
            <person name="Magnuson J."/>
            <person name="Mondo S."/>
            <person name="Nolan M."/>
            <person name="Ohm R."/>
            <person name="Pangilinan J."/>
            <person name="Park H.-J."/>
            <person name="Ramirez L."/>
            <person name="Alfaro M."/>
            <person name="Sun H."/>
            <person name="Tritt A."/>
            <person name="Yoshinaga Y."/>
            <person name="Zwiers L.-H."/>
            <person name="Turgeon B."/>
            <person name="Goodwin S."/>
            <person name="Spatafora J."/>
            <person name="Crous P."/>
            <person name="Grigoriev I."/>
        </authorList>
    </citation>
    <scope>NUCLEOTIDE SEQUENCE</scope>
    <source>
        <strain evidence="1">CBS 121410</strain>
    </source>
</reference>
<comment type="caution">
    <text evidence="1">The sequence shown here is derived from an EMBL/GenBank/DDBJ whole genome shotgun (WGS) entry which is preliminary data.</text>
</comment>
<evidence type="ECO:0000313" key="2">
    <source>
        <dbReference type="Proteomes" id="UP000799776"/>
    </source>
</evidence>
<dbReference type="Proteomes" id="UP000799776">
    <property type="component" value="Unassembled WGS sequence"/>
</dbReference>
<sequence length="150" mass="17396">MQPKKTANCLRKKYSFITVLFTQDQTFRSFMMFRMATLEYLRVQIKKALSDKYGKSLRIESLPELVKSSNRNIVATETVAKVETPQTPETRKELMAKESCESLKREILILKRLLGKARNEMETKFSADYEKILVSEALKIQKGIHNSETI</sequence>
<accession>A0A9P4LW30</accession>
<keyword evidence="2" id="KW-1185">Reference proteome</keyword>
<dbReference type="AlphaFoldDB" id="A0A9P4LW30"/>